<evidence type="ECO:0000256" key="1">
    <source>
        <dbReference type="SAM" id="MobiDB-lite"/>
    </source>
</evidence>
<sequence length="371" mass="42485">MCIKSYHHFTKCDHVDTVLTKCPTFHKHQASANGLFGCLFRRGARKMKNCGKVVPHHLQNQTYCQACTVKRERFRARELGQGALEVHRQGFQDVFQGERKEAARTSLHKSKKHQRRSKDSNHDIIHVESSVWLANLYDHPETLAKKEAYAREAARAPTVAPRQTRNHRQGVEASPRGSTGKRHRGETRKPESRGEWELAYGHPQPIIRLAEPASTYQYSGRFANNSPGIPPAVGAPPRPQQNDRSFAARAQATGRPDSRYKPAHVHNSEVNHYRYKQPATPYLDRATAEAALQERQVQQHREPTREHVGHWRRDVTRWETRKAAISDFIERAKDKASFSDESSDLSFVCKTSKEISDRESRSTSARRGHRK</sequence>
<feature type="region of interest" description="Disordered" evidence="1">
    <location>
        <begin position="153"/>
        <end position="198"/>
    </location>
</feature>
<feature type="region of interest" description="Disordered" evidence="1">
    <location>
        <begin position="99"/>
        <end position="122"/>
    </location>
</feature>
<accession>A0A7C8NBI2</accession>
<protein>
    <submittedName>
        <fullName evidence="2">Uncharacterized protein</fullName>
    </submittedName>
</protein>
<dbReference type="EMBL" id="WUBL01000003">
    <property type="protein sequence ID" value="KAF2973056.1"/>
    <property type="molecule type" value="Genomic_DNA"/>
</dbReference>
<feature type="compositionally biased region" description="Basic and acidic residues" evidence="1">
    <location>
        <begin position="351"/>
        <end position="361"/>
    </location>
</feature>
<dbReference type="OrthoDB" id="4685619at2759"/>
<feature type="compositionally biased region" description="Pro residues" evidence="1">
    <location>
        <begin position="228"/>
        <end position="239"/>
    </location>
</feature>
<dbReference type="InParanoid" id="A0A7C8NBI2"/>
<proteinExistence type="predicted"/>
<evidence type="ECO:0000313" key="2">
    <source>
        <dbReference type="EMBL" id="KAF2973056.1"/>
    </source>
</evidence>
<reference evidence="2 3" key="1">
    <citation type="submission" date="2019-12" db="EMBL/GenBank/DDBJ databases">
        <title>Draft genome sequence of the ascomycete Xylaria multiplex DSM 110363.</title>
        <authorList>
            <person name="Buettner E."/>
            <person name="Kellner H."/>
        </authorList>
    </citation>
    <scope>NUCLEOTIDE SEQUENCE [LARGE SCALE GENOMIC DNA]</scope>
    <source>
        <strain evidence="2 3">DSM 110363</strain>
    </source>
</reference>
<feature type="region of interest" description="Disordered" evidence="1">
    <location>
        <begin position="335"/>
        <end position="371"/>
    </location>
</feature>
<comment type="caution">
    <text evidence="2">The sequence shown here is derived from an EMBL/GenBank/DDBJ whole genome shotgun (WGS) entry which is preliminary data.</text>
</comment>
<organism evidence="2 3">
    <name type="scientific">Xylaria multiplex</name>
    <dbReference type="NCBI Taxonomy" id="323545"/>
    <lineage>
        <taxon>Eukaryota</taxon>
        <taxon>Fungi</taxon>
        <taxon>Dikarya</taxon>
        <taxon>Ascomycota</taxon>
        <taxon>Pezizomycotina</taxon>
        <taxon>Sordariomycetes</taxon>
        <taxon>Xylariomycetidae</taxon>
        <taxon>Xylariales</taxon>
        <taxon>Xylariaceae</taxon>
        <taxon>Xylaria</taxon>
    </lineage>
</organism>
<dbReference type="Proteomes" id="UP000481858">
    <property type="component" value="Unassembled WGS sequence"/>
</dbReference>
<feature type="region of interest" description="Disordered" evidence="1">
    <location>
        <begin position="225"/>
        <end position="277"/>
    </location>
</feature>
<dbReference type="AlphaFoldDB" id="A0A7C8NBI2"/>
<keyword evidence="3" id="KW-1185">Reference proteome</keyword>
<name>A0A7C8NBI2_9PEZI</name>
<feature type="compositionally biased region" description="Basic residues" evidence="1">
    <location>
        <begin position="106"/>
        <end position="116"/>
    </location>
</feature>
<feature type="compositionally biased region" description="Basic and acidic residues" evidence="1">
    <location>
        <begin position="256"/>
        <end position="272"/>
    </location>
</feature>
<evidence type="ECO:0000313" key="3">
    <source>
        <dbReference type="Proteomes" id="UP000481858"/>
    </source>
</evidence>
<feature type="compositionally biased region" description="Basic and acidic residues" evidence="1">
    <location>
        <begin position="187"/>
        <end position="196"/>
    </location>
</feature>
<gene>
    <name evidence="2" type="ORF">GQX73_g522</name>
</gene>